<accession>A0A2Z6NME8</accession>
<sequence length="65" mass="7671">MFVHRRNGFPVKGFSDEKGIKEKSKSRKNNMGFGYKKKLMIINNNKKGKKLRDYDVVWKLYAAEC</sequence>
<evidence type="ECO:0000313" key="1">
    <source>
        <dbReference type="EMBL" id="GAU37742.1"/>
    </source>
</evidence>
<keyword evidence="2" id="KW-1185">Reference proteome</keyword>
<proteinExistence type="predicted"/>
<organism evidence="1 2">
    <name type="scientific">Trifolium subterraneum</name>
    <name type="common">Subterranean clover</name>
    <dbReference type="NCBI Taxonomy" id="3900"/>
    <lineage>
        <taxon>Eukaryota</taxon>
        <taxon>Viridiplantae</taxon>
        <taxon>Streptophyta</taxon>
        <taxon>Embryophyta</taxon>
        <taxon>Tracheophyta</taxon>
        <taxon>Spermatophyta</taxon>
        <taxon>Magnoliopsida</taxon>
        <taxon>eudicotyledons</taxon>
        <taxon>Gunneridae</taxon>
        <taxon>Pentapetalae</taxon>
        <taxon>rosids</taxon>
        <taxon>fabids</taxon>
        <taxon>Fabales</taxon>
        <taxon>Fabaceae</taxon>
        <taxon>Papilionoideae</taxon>
        <taxon>50 kb inversion clade</taxon>
        <taxon>NPAAA clade</taxon>
        <taxon>Hologalegina</taxon>
        <taxon>IRL clade</taxon>
        <taxon>Trifolieae</taxon>
        <taxon>Trifolium</taxon>
    </lineage>
</organism>
<dbReference type="Proteomes" id="UP000242715">
    <property type="component" value="Unassembled WGS sequence"/>
</dbReference>
<gene>
    <name evidence="1" type="ORF">TSUD_382350</name>
</gene>
<dbReference type="AlphaFoldDB" id="A0A2Z6NME8"/>
<evidence type="ECO:0000313" key="2">
    <source>
        <dbReference type="Proteomes" id="UP000242715"/>
    </source>
</evidence>
<dbReference type="EMBL" id="DF973686">
    <property type="protein sequence ID" value="GAU37742.1"/>
    <property type="molecule type" value="Genomic_DNA"/>
</dbReference>
<protein>
    <submittedName>
        <fullName evidence="1">Uncharacterized protein</fullName>
    </submittedName>
</protein>
<name>A0A2Z6NME8_TRISU</name>
<reference evidence="2" key="1">
    <citation type="journal article" date="2017" name="Front. Plant Sci.">
        <title>Climate Clever Clovers: New Paradigm to Reduce the Environmental Footprint of Ruminants by Breeding Low Methanogenic Forages Utilizing Haplotype Variation.</title>
        <authorList>
            <person name="Kaur P."/>
            <person name="Appels R."/>
            <person name="Bayer P.E."/>
            <person name="Keeble-Gagnere G."/>
            <person name="Wang J."/>
            <person name="Hirakawa H."/>
            <person name="Shirasawa K."/>
            <person name="Vercoe P."/>
            <person name="Stefanova K."/>
            <person name="Durmic Z."/>
            <person name="Nichols P."/>
            <person name="Revell C."/>
            <person name="Isobe S.N."/>
            <person name="Edwards D."/>
            <person name="Erskine W."/>
        </authorList>
    </citation>
    <scope>NUCLEOTIDE SEQUENCE [LARGE SCALE GENOMIC DNA]</scope>
    <source>
        <strain evidence="2">cv. Daliak</strain>
    </source>
</reference>